<gene>
    <name evidence="5" type="ORF">ACD_4C00144G0005</name>
</gene>
<proteinExistence type="predicted"/>
<dbReference type="PANTHER" id="PTHR47313">
    <property type="entry name" value="RIBOSOMAL RNA LARGE SUBUNIT METHYLTRANSFERASE K/L"/>
    <property type="match status" value="1"/>
</dbReference>
<dbReference type="EMBL" id="AMFJ01000660">
    <property type="protein sequence ID" value="EKE26779.1"/>
    <property type="molecule type" value="Genomic_DNA"/>
</dbReference>
<accession>K2G9D9</accession>
<dbReference type="InterPro" id="IPR000241">
    <property type="entry name" value="RlmKL-like_Mtase"/>
</dbReference>
<dbReference type="Pfam" id="PF01170">
    <property type="entry name" value="UPF0020"/>
    <property type="match status" value="1"/>
</dbReference>
<reference evidence="5" key="1">
    <citation type="journal article" date="2012" name="Science">
        <title>Fermentation, hydrogen, and sulfur metabolism in multiple uncultivated bacterial phyla.</title>
        <authorList>
            <person name="Wrighton K.C."/>
            <person name="Thomas B.C."/>
            <person name="Sharon I."/>
            <person name="Miller C.S."/>
            <person name="Castelle C.J."/>
            <person name="VerBerkmoes N.C."/>
            <person name="Wilkins M.J."/>
            <person name="Hettich R.L."/>
            <person name="Lipton M.S."/>
            <person name="Williams K.H."/>
            <person name="Long P.E."/>
            <person name="Banfield J.F."/>
        </authorList>
    </citation>
    <scope>NUCLEOTIDE SEQUENCE [LARGE SCALE GENOMIC DNA]</scope>
</reference>
<comment type="caution">
    <text evidence="5">The sequence shown here is derived from an EMBL/GenBank/DDBJ whole genome shotgun (WGS) entry which is preliminary data.</text>
</comment>
<evidence type="ECO:0000259" key="4">
    <source>
        <dbReference type="Pfam" id="PF22020"/>
    </source>
</evidence>
<feature type="domain" description="Ribosomal RNA large subunit methyltransferase K/L-like methyltransferase" evidence="3">
    <location>
        <begin position="164"/>
        <end position="364"/>
    </location>
</feature>
<evidence type="ECO:0000256" key="1">
    <source>
        <dbReference type="ARBA" id="ARBA00022603"/>
    </source>
</evidence>
<feature type="domain" description="RlmL ferredoxin-like" evidence="4">
    <location>
        <begin position="6"/>
        <end position="59"/>
    </location>
</feature>
<sequence length="373" mass="44320">MNHMKYVVSCIAWVEALLKKEIERLWYEKIEVVDRMVSFEADLKAMARINLASRVGNKVYLELASAQVYDFDNLFDCLNWIDWRFYLPKNFPLIIKIKTIKSELSSVPAIQKISTKAILTKLTWSKFDFYKEDNELNPIEIFIFIKDDILKVLLNTTGEALHKRWYREWSHEAPIKESLAASLVLLSNWDFRKNFYDFFCWSWTIAIEAALIAKNIAPWLLGRKFAFENFSWVPESYLKDAKNEAESKIMKDKTYSIIASDIDEESIEMALINAKNAWVDDIIKFEKKSLNAYIWAKNLEWTLVSNPPYGLRLNPRDLDVIYNDISAILKNNKDLWGWIITSYEYFDKIIDLKSWKKRKLYNWKELCYFYKKI</sequence>
<evidence type="ECO:0000259" key="3">
    <source>
        <dbReference type="Pfam" id="PF01170"/>
    </source>
</evidence>
<dbReference type="GO" id="GO:0070043">
    <property type="term" value="F:rRNA (guanine-N7-)-methyltransferase activity"/>
    <property type="evidence" value="ECO:0007669"/>
    <property type="project" value="TreeGrafter"/>
</dbReference>
<dbReference type="InterPro" id="IPR029063">
    <property type="entry name" value="SAM-dependent_MTases_sf"/>
</dbReference>
<dbReference type="Pfam" id="PF22020">
    <property type="entry name" value="RlmL_1st"/>
    <property type="match status" value="1"/>
</dbReference>
<dbReference type="SUPFAM" id="SSF53335">
    <property type="entry name" value="S-adenosyl-L-methionine-dependent methyltransferases"/>
    <property type="match status" value="1"/>
</dbReference>
<dbReference type="Gene3D" id="3.30.2130.30">
    <property type="match status" value="1"/>
</dbReference>
<keyword evidence="2" id="KW-0808">Transferase</keyword>
<organism evidence="5">
    <name type="scientific">uncultured bacterium</name>
    <name type="common">gcode 4</name>
    <dbReference type="NCBI Taxonomy" id="1234023"/>
    <lineage>
        <taxon>Bacteria</taxon>
        <taxon>environmental samples</taxon>
    </lineage>
</organism>
<keyword evidence="1 5" id="KW-0489">Methyltransferase</keyword>
<dbReference type="Gene3D" id="3.40.50.150">
    <property type="entry name" value="Vaccinia Virus protein VP39"/>
    <property type="match status" value="1"/>
</dbReference>
<name>K2G9D9_9BACT</name>
<protein>
    <submittedName>
        <fullName evidence="5">Nucleic acid methylase</fullName>
    </submittedName>
</protein>
<evidence type="ECO:0000256" key="2">
    <source>
        <dbReference type="ARBA" id="ARBA00022679"/>
    </source>
</evidence>
<dbReference type="AlphaFoldDB" id="K2G9D9"/>
<dbReference type="CDD" id="cd11715">
    <property type="entry name" value="THUMP_AdoMetMT"/>
    <property type="match status" value="1"/>
</dbReference>
<dbReference type="GO" id="GO:0008990">
    <property type="term" value="F:rRNA (guanine-N2-)-methyltransferase activity"/>
    <property type="evidence" value="ECO:0007669"/>
    <property type="project" value="TreeGrafter"/>
</dbReference>
<evidence type="ECO:0000313" key="5">
    <source>
        <dbReference type="EMBL" id="EKE26779.1"/>
    </source>
</evidence>
<dbReference type="InterPro" id="IPR054170">
    <property type="entry name" value="RlmL_1st"/>
</dbReference>
<dbReference type="PANTHER" id="PTHR47313:SF1">
    <property type="entry name" value="RIBOSOMAL RNA LARGE SUBUNIT METHYLTRANSFERASE K_L"/>
    <property type="match status" value="1"/>
</dbReference>